<proteinExistence type="inferred from homology"/>
<protein>
    <recommendedName>
        <fullName evidence="1">Fumarylacetoacetase</fullName>
        <ecNumber evidence="1">3.7.1.2</ecNumber>
    </recommendedName>
    <alternativeName>
        <fullName evidence="1">Fumarylacetoacetate hydrolase</fullName>
    </alternativeName>
</protein>
<organism evidence="2">
    <name type="scientific">Timema douglasi</name>
    <name type="common">Walking stick</name>
    <dbReference type="NCBI Taxonomy" id="61478"/>
    <lineage>
        <taxon>Eukaryota</taxon>
        <taxon>Metazoa</taxon>
        <taxon>Ecdysozoa</taxon>
        <taxon>Arthropoda</taxon>
        <taxon>Hexapoda</taxon>
        <taxon>Insecta</taxon>
        <taxon>Pterygota</taxon>
        <taxon>Neoptera</taxon>
        <taxon>Polyneoptera</taxon>
        <taxon>Phasmatodea</taxon>
        <taxon>Timematodea</taxon>
        <taxon>Timematoidea</taxon>
        <taxon>Timematidae</taxon>
        <taxon>Timema</taxon>
    </lineage>
</organism>
<gene>
    <name evidence="2" type="ORF">TDIB3V08_LOCUS302</name>
</gene>
<dbReference type="AlphaFoldDB" id="A0A7R8Z2U6"/>
<sequence length="75" mass="8153">MKFSHRPTLVKASDSFGSMLELSWRGTKPVPLADGSTRKFLQDGDEVVIKGYCEGDSYRVGFGSCSGKLLPALNL</sequence>
<dbReference type="EMBL" id="OA564329">
    <property type="protein sequence ID" value="CAD7193862.1"/>
    <property type="molecule type" value="Genomic_DNA"/>
</dbReference>
<comment type="catalytic activity">
    <reaction evidence="1">
        <text>4-fumarylacetoacetate + H2O = acetoacetate + fumarate + H(+)</text>
        <dbReference type="Rhea" id="RHEA:10244"/>
        <dbReference type="ChEBI" id="CHEBI:13705"/>
        <dbReference type="ChEBI" id="CHEBI:15377"/>
        <dbReference type="ChEBI" id="CHEBI:15378"/>
        <dbReference type="ChEBI" id="CHEBI:18034"/>
        <dbReference type="ChEBI" id="CHEBI:29806"/>
        <dbReference type="EC" id="3.7.1.2"/>
    </reaction>
</comment>
<keyword evidence="1" id="KW-0479">Metal-binding</keyword>
<evidence type="ECO:0000256" key="1">
    <source>
        <dbReference type="RuleBase" id="RU366008"/>
    </source>
</evidence>
<comment type="similarity">
    <text evidence="1">Belongs to the FAH family.</text>
</comment>
<keyword evidence="1" id="KW-0106">Calcium</keyword>
<dbReference type="InterPro" id="IPR036663">
    <property type="entry name" value="Fumarylacetoacetase_C_sf"/>
</dbReference>
<accession>A0A7R8Z2U6</accession>
<dbReference type="GO" id="GO:0006559">
    <property type="term" value="P:L-phenylalanine catabolic process"/>
    <property type="evidence" value="ECO:0007669"/>
    <property type="project" value="UniProtKB-UniRule"/>
</dbReference>
<dbReference type="EC" id="3.7.1.2" evidence="1"/>
<keyword evidence="1" id="KW-0585">Phenylalanine catabolism</keyword>
<dbReference type="GO" id="GO:0006572">
    <property type="term" value="P:L-tyrosine catabolic process"/>
    <property type="evidence" value="ECO:0007669"/>
    <property type="project" value="UniProtKB-UniRule"/>
</dbReference>
<dbReference type="GO" id="GO:0046872">
    <property type="term" value="F:metal ion binding"/>
    <property type="evidence" value="ECO:0007669"/>
    <property type="project" value="UniProtKB-UniRule"/>
</dbReference>
<keyword evidence="1" id="KW-0378">Hydrolase</keyword>
<evidence type="ECO:0000313" key="2">
    <source>
        <dbReference type="EMBL" id="CAD7193862.1"/>
    </source>
</evidence>
<dbReference type="PANTHER" id="PTHR43069">
    <property type="entry name" value="FUMARYLACETOACETASE"/>
    <property type="match status" value="1"/>
</dbReference>
<dbReference type="InterPro" id="IPR005959">
    <property type="entry name" value="Fumarylacetoacetase"/>
</dbReference>
<dbReference type="Gene3D" id="3.90.850.10">
    <property type="entry name" value="Fumarylacetoacetase-like, C-terminal domain"/>
    <property type="match status" value="1"/>
</dbReference>
<dbReference type="GO" id="GO:0004334">
    <property type="term" value="F:fumarylacetoacetase activity"/>
    <property type="evidence" value="ECO:0007669"/>
    <property type="project" value="UniProtKB-UniRule"/>
</dbReference>
<comment type="cofactor">
    <cofactor evidence="1">
        <name>Mg(2+)</name>
        <dbReference type="ChEBI" id="CHEBI:18420"/>
    </cofactor>
    <cofactor evidence="1">
        <name>Ca(2+)</name>
        <dbReference type="ChEBI" id="CHEBI:29108"/>
    </cofactor>
</comment>
<comment type="pathway">
    <text evidence="1">Amino-acid degradation; L-phenylalanine degradation; acetoacetate and fumarate from L-phenylalanine: step 6/6.</text>
</comment>
<dbReference type="UniPathway" id="UPA00139">
    <property type="reaction ID" value="UER00341"/>
</dbReference>
<name>A0A7R8Z2U6_TIMDO</name>
<dbReference type="PANTHER" id="PTHR43069:SF2">
    <property type="entry name" value="FUMARYLACETOACETASE"/>
    <property type="match status" value="1"/>
</dbReference>
<reference evidence="2" key="1">
    <citation type="submission" date="2020-11" db="EMBL/GenBank/DDBJ databases">
        <authorList>
            <person name="Tran Van P."/>
        </authorList>
    </citation>
    <scope>NUCLEOTIDE SEQUENCE</scope>
</reference>
<dbReference type="SUPFAM" id="SSF56529">
    <property type="entry name" value="FAH"/>
    <property type="match status" value="1"/>
</dbReference>
<keyword evidence="1" id="KW-0460">Magnesium</keyword>
<keyword evidence="1" id="KW-0828">Tyrosine catabolism</keyword>
<dbReference type="GO" id="GO:1902000">
    <property type="term" value="P:homogentisate catabolic process"/>
    <property type="evidence" value="ECO:0007669"/>
    <property type="project" value="TreeGrafter"/>
</dbReference>